<feature type="compositionally biased region" description="Polar residues" evidence="1">
    <location>
        <begin position="120"/>
        <end position="135"/>
    </location>
</feature>
<proteinExistence type="predicted"/>
<dbReference type="AlphaFoldDB" id="A0AAP2DE99"/>
<evidence type="ECO:0000313" key="2">
    <source>
        <dbReference type="EMBL" id="MBT1690084.1"/>
    </source>
</evidence>
<comment type="caution">
    <text evidence="2">The sequence shown here is derived from an EMBL/GenBank/DDBJ whole genome shotgun (WGS) entry which is preliminary data.</text>
</comment>
<feature type="compositionally biased region" description="Basic and acidic residues" evidence="1">
    <location>
        <begin position="97"/>
        <end position="119"/>
    </location>
</feature>
<dbReference type="RefSeq" id="WP_254093303.1">
    <property type="nucleotide sequence ID" value="NZ_JAHESC010000055.1"/>
</dbReference>
<accession>A0AAP2DE99</accession>
<gene>
    <name evidence="2" type="ORF">KK078_26200</name>
</gene>
<name>A0AAP2DE99_9BACT</name>
<protein>
    <submittedName>
        <fullName evidence="2">Uncharacterized protein</fullName>
    </submittedName>
</protein>
<evidence type="ECO:0000256" key="1">
    <source>
        <dbReference type="SAM" id="MobiDB-lite"/>
    </source>
</evidence>
<organism evidence="2 3">
    <name type="scientific">Dawidia soli</name>
    <dbReference type="NCBI Taxonomy" id="2782352"/>
    <lineage>
        <taxon>Bacteria</taxon>
        <taxon>Pseudomonadati</taxon>
        <taxon>Bacteroidota</taxon>
        <taxon>Cytophagia</taxon>
        <taxon>Cytophagales</taxon>
        <taxon>Chryseotaleaceae</taxon>
        <taxon>Dawidia</taxon>
    </lineage>
</organism>
<keyword evidence="3" id="KW-1185">Reference proteome</keyword>
<sequence>PMEDDVVKEVKRAGVGKVVAVAGRPEGDLSTDEPPAEAFTVTETKRQELEQTTIPVQAAAACTYGWRCTASVHTAEVSPHSELPLNAKTVTPAQPETHNRPEKSNEHRTTNVAHAHPENETTNDGSMHPSVQTTPAPSPIDDDHSPAFFSHPVVSSANNSKKDRSVDSTGLHPGAP</sequence>
<dbReference type="Proteomes" id="UP001319180">
    <property type="component" value="Unassembled WGS sequence"/>
</dbReference>
<feature type="region of interest" description="Disordered" evidence="1">
    <location>
        <begin position="74"/>
        <end position="176"/>
    </location>
</feature>
<feature type="non-terminal residue" evidence="2">
    <location>
        <position position="1"/>
    </location>
</feature>
<reference evidence="2 3" key="1">
    <citation type="submission" date="2021-05" db="EMBL/GenBank/DDBJ databases">
        <title>A Polyphasic approach of four new species of the genus Ohtaekwangia: Ohtaekwangia histidinii sp. nov., Ohtaekwangia cretensis sp. nov., Ohtaekwangia indiensis sp. nov., Ohtaekwangia reichenbachii sp. nov. from diverse environment.</title>
        <authorList>
            <person name="Octaviana S."/>
        </authorList>
    </citation>
    <scope>NUCLEOTIDE SEQUENCE [LARGE SCALE GENOMIC DNA]</scope>
    <source>
        <strain evidence="2 3">PWU37</strain>
    </source>
</reference>
<evidence type="ECO:0000313" key="3">
    <source>
        <dbReference type="Proteomes" id="UP001319180"/>
    </source>
</evidence>
<dbReference type="EMBL" id="JAHESC010000055">
    <property type="protein sequence ID" value="MBT1690084.1"/>
    <property type="molecule type" value="Genomic_DNA"/>
</dbReference>